<feature type="domain" description="SAM-dependent MTase RsmB/NOP-type" evidence="15">
    <location>
        <begin position="170"/>
        <end position="443"/>
    </location>
</feature>
<comment type="subcellular location">
    <subcellularLocation>
        <location evidence="2">Cytoplasm</location>
    </subcellularLocation>
</comment>
<keyword evidence="9 14" id="KW-0949">S-adenosyl-L-methionine</keyword>
<feature type="binding site" evidence="14">
    <location>
        <position position="283"/>
    </location>
    <ligand>
        <name>S-adenosyl-L-methionine</name>
        <dbReference type="ChEBI" id="CHEBI:59789"/>
    </ligand>
</feature>
<dbReference type="Pfam" id="PF01029">
    <property type="entry name" value="NusB"/>
    <property type="match status" value="1"/>
</dbReference>
<dbReference type="InterPro" id="IPR023267">
    <property type="entry name" value="RCMT"/>
</dbReference>
<evidence type="ECO:0000313" key="17">
    <source>
        <dbReference type="Proteomes" id="UP001169760"/>
    </source>
</evidence>
<dbReference type="Proteomes" id="UP001169760">
    <property type="component" value="Unassembled WGS sequence"/>
</dbReference>
<evidence type="ECO:0000256" key="6">
    <source>
        <dbReference type="ARBA" id="ARBA00022552"/>
    </source>
</evidence>
<dbReference type="Gene3D" id="3.30.70.1170">
    <property type="entry name" value="Sun protein, domain 3"/>
    <property type="match status" value="1"/>
</dbReference>
<comment type="similarity">
    <text evidence="3 14">Belongs to the class I-like SAM-binding methyltransferase superfamily. RsmB/NOP family.</text>
</comment>
<evidence type="ECO:0000256" key="3">
    <source>
        <dbReference type="ARBA" id="ARBA00007494"/>
    </source>
</evidence>
<evidence type="ECO:0000259" key="15">
    <source>
        <dbReference type="PROSITE" id="PS51686"/>
    </source>
</evidence>
<feature type="binding site" evidence="14">
    <location>
        <begin position="260"/>
        <end position="266"/>
    </location>
    <ligand>
        <name>S-adenosyl-L-methionine</name>
        <dbReference type="ChEBI" id="CHEBI:59789"/>
    </ligand>
</feature>
<dbReference type="RefSeq" id="WP_303492614.1">
    <property type="nucleotide sequence ID" value="NZ_JAUOPB010000006.1"/>
</dbReference>
<evidence type="ECO:0000256" key="11">
    <source>
        <dbReference type="ARBA" id="ARBA00030399"/>
    </source>
</evidence>
<sequence length="445" mass="49530">MAKSPNKRITNLRALAAMTLAPVISGSRSLSTTLDKALDAVEPKEKPLMQTLCLGSLRVFPKIDLIARKLLQKPFKSRDNDVYALIVLGIYQMDYLRTPDHAAIGETVEAAKALNKPWASKLINGVLRNYQREKVALQHKLNGSMAFQHAHPQWFIDLVRADWPQDWQAILAANNQQPPITLRANKRHCDQKTLLKALHKAEVGAHLCEHSRDGITLEGAADIPALPGFNEGHFSVQDEAAQLSASLLDIQANQRVLDCCSAPGGKAGHICEQANNIDLTCLESDASRMPRVEQNLARLGHTAKLIVEDANAVDSWWDGVPFDRILLDAPCSATGVIRRHPDIKLLRRPSDLAKLAQLQAQILRSVWRTLAPGGKLLYATCSVLKQENENIVSHFVNEQNDARHIPLDNNQPVTWGVERPFGRQLFPQENGHDGFYYALLEKTRD</sequence>
<dbReference type="Gene3D" id="1.10.940.10">
    <property type="entry name" value="NusB-like"/>
    <property type="match status" value="1"/>
</dbReference>
<dbReference type="Gene3D" id="1.10.287.730">
    <property type="entry name" value="Helix hairpin bin"/>
    <property type="match status" value="1"/>
</dbReference>
<dbReference type="SUPFAM" id="SSF48013">
    <property type="entry name" value="NusB-like"/>
    <property type="match status" value="1"/>
</dbReference>
<dbReference type="InterPro" id="IPR054728">
    <property type="entry name" value="RsmB-like_ferredoxin"/>
</dbReference>
<feature type="binding site" evidence="14">
    <location>
        <position position="309"/>
    </location>
    <ligand>
        <name>S-adenosyl-L-methionine</name>
        <dbReference type="ChEBI" id="CHEBI:59789"/>
    </ligand>
</feature>
<comment type="catalytic activity">
    <reaction evidence="13">
        <text>cytidine(967) in 16S rRNA + S-adenosyl-L-methionine = 5-methylcytidine(967) in 16S rRNA + S-adenosyl-L-homocysteine + H(+)</text>
        <dbReference type="Rhea" id="RHEA:42748"/>
        <dbReference type="Rhea" id="RHEA-COMP:10219"/>
        <dbReference type="Rhea" id="RHEA-COMP:10220"/>
        <dbReference type="ChEBI" id="CHEBI:15378"/>
        <dbReference type="ChEBI" id="CHEBI:57856"/>
        <dbReference type="ChEBI" id="CHEBI:59789"/>
        <dbReference type="ChEBI" id="CHEBI:74483"/>
        <dbReference type="ChEBI" id="CHEBI:82748"/>
        <dbReference type="EC" id="2.1.1.176"/>
    </reaction>
</comment>
<name>A0AAW7X7V9_9GAMM</name>
<dbReference type="InterPro" id="IPR049560">
    <property type="entry name" value="MeTrfase_RsmB-F_NOP2_cat"/>
</dbReference>
<protein>
    <recommendedName>
        <fullName evidence="4">16S rRNA (cytosine(967)-C(5))-methyltransferase</fullName>
        <ecNumber evidence="4">2.1.1.176</ecNumber>
    </recommendedName>
    <alternativeName>
        <fullName evidence="11">16S rRNA m5C967 methyltransferase</fullName>
    </alternativeName>
    <alternativeName>
        <fullName evidence="12">rRNA (cytosine-C(5)-)-methyltransferase RsmB</fullName>
    </alternativeName>
</protein>
<dbReference type="PROSITE" id="PS01153">
    <property type="entry name" value="NOL1_NOP2_SUN"/>
    <property type="match status" value="1"/>
</dbReference>
<evidence type="ECO:0000256" key="1">
    <source>
        <dbReference type="ARBA" id="ARBA00002724"/>
    </source>
</evidence>
<dbReference type="FunFam" id="3.40.50.150:FF:000022">
    <property type="entry name" value="Ribosomal RNA small subunit methyltransferase B"/>
    <property type="match status" value="1"/>
</dbReference>
<dbReference type="Pfam" id="PF01189">
    <property type="entry name" value="Methyltr_RsmB-F"/>
    <property type="match status" value="1"/>
</dbReference>
<dbReference type="EC" id="2.1.1.176" evidence="4"/>
<dbReference type="SUPFAM" id="SSF53335">
    <property type="entry name" value="S-adenosyl-L-methionine-dependent methyltransferases"/>
    <property type="match status" value="1"/>
</dbReference>
<evidence type="ECO:0000256" key="9">
    <source>
        <dbReference type="ARBA" id="ARBA00022691"/>
    </source>
</evidence>
<evidence type="ECO:0000313" key="16">
    <source>
        <dbReference type="EMBL" id="MDO6422696.1"/>
    </source>
</evidence>
<feature type="active site" description="Nucleophile" evidence="14">
    <location>
        <position position="381"/>
    </location>
</feature>
<dbReference type="GO" id="GO:0009383">
    <property type="term" value="F:rRNA (cytosine-C5-)-methyltransferase activity"/>
    <property type="evidence" value="ECO:0007669"/>
    <property type="project" value="TreeGrafter"/>
</dbReference>
<dbReference type="GO" id="GO:0070475">
    <property type="term" value="P:rRNA base methylation"/>
    <property type="evidence" value="ECO:0007669"/>
    <property type="project" value="TreeGrafter"/>
</dbReference>
<dbReference type="PROSITE" id="PS51686">
    <property type="entry name" value="SAM_MT_RSMB_NOP"/>
    <property type="match status" value="1"/>
</dbReference>
<evidence type="ECO:0000256" key="4">
    <source>
        <dbReference type="ARBA" id="ARBA00012140"/>
    </source>
</evidence>
<dbReference type="InterPro" id="IPR029063">
    <property type="entry name" value="SAM-dependent_MTases_sf"/>
</dbReference>
<evidence type="ECO:0000256" key="10">
    <source>
        <dbReference type="ARBA" id="ARBA00022884"/>
    </source>
</evidence>
<dbReference type="NCBIfam" id="TIGR00563">
    <property type="entry name" value="rsmB"/>
    <property type="match status" value="1"/>
</dbReference>
<keyword evidence="7 14" id="KW-0489">Methyltransferase</keyword>
<comment type="caution">
    <text evidence="16">The sequence shown here is derived from an EMBL/GenBank/DDBJ whole genome shotgun (WGS) entry which is preliminary data.</text>
</comment>
<evidence type="ECO:0000256" key="7">
    <source>
        <dbReference type="ARBA" id="ARBA00022603"/>
    </source>
</evidence>
<dbReference type="PANTHER" id="PTHR22807:SF61">
    <property type="entry name" value="NOL1_NOP2_SUN FAMILY PROTEIN _ ANTITERMINATION NUSB DOMAIN-CONTAINING PROTEIN"/>
    <property type="match status" value="1"/>
</dbReference>
<keyword evidence="5" id="KW-0963">Cytoplasm</keyword>
<evidence type="ECO:0000256" key="12">
    <source>
        <dbReference type="ARBA" id="ARBA00031088"/>
    </source>
</evidence>
<dbReference type="GO" id="GO:0006355">
    <property type="term" value="P:regulation of DNA-templated transcription"/>
    <property type="evidence" value="ECO:0007669"/>
    <property type="project" value="InterPro"/>
</dbReference>
<keyword evidence="8 14" id="KW-0808">Transferase</keyword>
<evidence type="ECO:0000256" key="13">
    <source>
        <dbReference type="ARBA" id="ARBA00047283"/>
    </source>
</evidence>
<dbReference type="InterPro" id="IPR001678">
    <property type="entry name" value="MeTrfase_RsmB-F_NOP2_dom"/>
</dbReference>
<dbReference type="PRINTS" id="PR02008">
    <property type="entry name" value="RCMTFAMILY"/>
</dbReference>
<comment type="function">
    <text evidence="1">Specifically methylates the cytosine at position 967 (m5C967) of 16S rRNA.</text>
</comment>
<dbReference type="CDD" id="cd02440">
    <property type="entry name" value="AdoMet_MTases"/>
    <property type="match status" value="1"/>
</dbReference>
<proteinExistence type="inferred from homology"/>
<dbReference type="InterPro" id="IPR004573">
    <property type="entry name" value="rRNA_ssu_MeTfrase_B"/>
</dbReference>
<organism evidence="16 17">
    <name type="scientific">Saccharophagus degradans</name>
    <dbReference type="NCBI Taxonomy" id="86304"/>
    <lineage>
        <taxon>Bacteria</taxon>
        <taxon>Pseudomonadati</taxon>
        <taxon>Pseudomonadota</taxon>
        <taxon>Gammaproteobacteria</taxon>
        <taxon>Cellvibrionales</taxon>
        <taxon>Cellvibrionaceae</taxon>
        <taxon>Saccharophagus</taxon>
    </lineage>
</organism>
<reference evidence="16" key="1">
    <citation type="submission" date="2023-07" db="EMBL/GenBank/DDBJ databases">
        <title>Genome content predicts the carbon catabolic preferences of heterotrophic bacteria.</title>
        <authorList>
            <person name="Gralka M."/>
        </authorList>
    </citation>
    <scope>NUCLEOTIDE SEQUENCE</scope>
    <source>
        <strain evidence="16">I3M17_2</strain>
    </source>
</reference>
<evidence type="ECO:0000256" key="8">
    <source>
        <dbReference type="ARBA" id="ARBA00022679"/>
    </source>
</evidence>
<keyword evidence="10 14" id="KW-0694">RNA-binding</keyword>
<dbReference type="AlphaFoldDB" id="A0AAW7X7V9"/>
<dbReference type="PANTHER" id="PTHR22807">
    <property type="entry name" value="NOP2 YEAST -RELATED NOL1/NOP2/FMU SUN DOMAIN-CONTAINING"/>
    <property type="match status" value="1"/>
</dbReference>
<evidence type="ECO:0000256" key="2">
    <source>
        <dbReference type="ARBA" id="ARBA00004496"/>
    </source>
</evidence>
<dbReference type="InterPro" id="IPR018314">
    <property type="entry name" value="RsmB/NOL1/NOP2-like_CS"/>
</dbReference>
<dbReference type="Gene3D" id="3.40.50.150">
    <property type="entry name" value="Vaccinia Virus protein VP39"/>
    <property type="match status" value="1"/>
</dbReference>
<evidence type="ECO:0000256" key="5">
    <source>
        <dbReference type="ARBA" id="ARBA00022490"/>
    </source>
</evidence>
<dbReference type="Pfam" id="PF22458">
    <property type="entry name" value="RsmF-B_ferredox"/>
    <property type="match status" value="1"/>
</dbReference>
<dbReference type="GO" id="GO:0003723">
    <property type="term" value="F:RNA binding"/>
    <property type="evidence" value="ECO:0007669"/>
    <property type="project" value="UniProtKB-UniRule"/>
</dbReference>
<keyword evidence="6" id="KW-0698">rRNA processing</keyword>
<dbReference type="EMBL" id="JAUOPB010000006">
    <property type="protein sequence ID" value="MDO6422696.1"/>
    <property type="molecule type" value="Genomic_DNA"/>
</dbReference>
<dbReference type="GO" id="GO:0005829">
    <property type="term" value="C:cytosol"/>
    <property type="evidence" value="ECO:0007669"/>
    <property type="project" value="TreeGrafter"/>
</dbReference>
<accession>A0AAW7X7V9</accession>
<evidence type="ECO:0000256" key="14">
    <source>
        <dbReference type="PROSITE-ProRule" id="PRU01023"/>
    </source>
</evidence>
<feature type="binding site" evidence="14">
    <location>
        <position position="328"/>
    </location>
    <ligand>
        <name>S-adenosyl-L-methionine</name>
        <dbReference type="ChEBI" id="CHEBI:59789"/>
    </ligand>
</feature>
<dbReference type="InterPro" id="IPR006027">
    <property type="entry name" value="NusB_RsmB_TIM44"/>
</dbReference>
<dbReference type="NCBIfam" id="NF008149">
    <property type="entry name" value="PRK10901.1"/>
    <property type="match status" value="1"/>
</dbReference>
<gene>
    <name evidence="16" type="primary">rsmB</name>
    <name evidence="16" type="ORF">Q4521_09440</name>
</gene>
<dbReference type="InterPro" id="IPR035926">
    <property type="entry name" value="NusB-like_sf"/>
</dbReference>